<gene>
    <name evidence="1" type="ORF">C2S_11442</name>
</gene>
<proteinExistence type="predicted"/>
<dbReference type="AlphaFoldDB" id="A0A9Q9RX10"/>
<accession>A0A9Q9RX10</accession>
<dbReference type="Proteomes" id="UP000760494">
    <property type="component" value="Unassembled WGS sequence"/>
</dbReference>
<sequence length="89" mass="10051">MFKCPHKSIISSHACYDKSYRIFAKNTEDLVHSQAPTNAVALFIRYSISFPRCKVNVIDVNLWISIWKLFKLDGVADGALLDCGNDTEV</sequence>
<reference evidence="1" key="1">
    <citation type="submission" date="2019-05" db="EMBL/GenBank/DDBJ databases">
        <authorList>
            <person name="Piombo E."/>
        </authorList>
    </citation>
    <scope>NUCLEOTIDE SEQUENCE</scope>
    <source>
        <strain evidence="1">C2S</strain>
    </source>
</reference>
<organism evidence="1 2">
    <name type="scientific">Fusarium fujikuroi</name>
    <name type="common">Bakanae and foot rot disease fungus</name>
    <name type="synonym">Gibberella fujikuroi</name>
    <dbReference type="NCBI Taxonomy" id="5127"/>
    <lineage>
        <taxon>Eukaryota</taxon>
        <taxon>Fungi</taxon>
        <taxon>Dikarya</taxon>
        <taxon>Ascomycota</taxon>
        <taxon>Pezizomycotina</taxon>
        <taxon>Sordariomycetes</taxon>
        <taxon>Hypocreomycetidae</taxon>
        <taxon>Hypocreales</taxon>
        <taxon>Nectriaceae</taxon>
        <taxon>Fusarium</taxon>
        <taxon>Fusarium fujikuroi species complex</taxon>
    </lineage>
</organism>
<evidence type="ECO:0000313" key="2">
    <source>
        <dbReference type="Proteomes" id="UP000760494"/>
    </source>
</evidence>
<name>A0A9Q9RX10_FUSFU</name>
<comment type="caution">
    <text evidence="1">The sequence shown here is derived from an EMBL/GenBank/DDBJ whole genome shotgun (WGS) entry which is preliminary data.</text>
</comment>
<protein>
    <submittedName>
        <fullName evidence="1">Uncharacterized protein</fullName>
    </submittedName>
</protein>
<dbReference type="EMBL" id="CABFJX010000398">
    <property type="protein sequence ID" value="VTT79725.1"/>
    <property type="molecule type" value="Genomic_DNA"/>
</dbReference>
<evidence type="ECO:0000313" key="1">
    <source>
        <dbReference type="EMBL" id="VTT79725.1"/>
    </source>
</evidence>